<dbReference type="GO" id="GO:0016787">
    <property type="term" value="F:hydrolase activity"/>
    <property type="evidence" value="ECO:0007669"/>
    <property type="project" value="UniProtKB-KW"/>
</dbReference>
<dbReference type="InterPro" id="IPR002716">
    <property type="entry name" value="PIN_dom"/>
</dbReference>
<keyword evidence="15" id="KW-1185">Reference proteome</keyword>
<keyword evidence="4" id="KW-0460">Magnesium</keyword>
<keyword evidence="1" id="KW-0540">Nuclease</keyword>
<keyword evidence="3" id="KW-0378">Hydrolase</keyword>
<evidence type="ECO:0000313" key="7">
    <source>
        <dbReference type="EMBL" id="GFP29575.1"/>
    </source>
</evidence>
<dbReference type="GO" id="GO:0046872">
    <property type="term" value="F:metal ion binding"/>
    <property type="evidence" value="ECO:0007669"/>
    <property type="project" value="UniProtKB-KW"/>
</dbReference>
<proteinExistence type="predicted"/>
<reference evidence="11 12" key="1">
    <citation type="journal article" date="2020" name="Front. Microbiol.">
        <title>Single-cell genomics of novel Actinobacteria with the Wood-Ljungdahl pathway discovered in a serpentinizing system.</title>
        <authorList>
            <person name="Merino N."/>
            <person name="Kawai M."/>
            <person name="Boyd E.S."/>
            <person name="Colman D.R."/>
            <person name="McGlynn S.E."/>
            <person name="Nealson K.H."/>
            <person name="Kurokawa K."/>
            <person name="Hongoh Y."/>
        </authorList>
    </citation>
    <scope>NUCLEOTIDE SEQUENCE [LARGE SCALE GENOMIC DNA]</scope>
    <source>
        <strain evidence="6 13">S03</strain>
        <strain evidence="7 15">S34</strain>
        <strain evidence="8 11">S42</strain>
        <strain evidence="9 14">S43</strain>
        <strain evidence="10 12">S47</strain>
    </source>
</reference>
<dbReference type="EMBL" id="BLSD01000240">
    <property type="protein sequence ID" value="GFP40418.1"/>
    <property type="molecule type" value="Genomic_DNA"/>
</dbReference>
<evidence type="ECO:0000313" key="15">
    <source>
        <dbReference type="Proteomes" id="UP000588083"/>
    </source>
</evidence>
<dbReference type="NCBIfam" id="TIGR00305">
    <property type="entry name" value="putative toxin-antitoxin system toxin component, PIN family"/>
    <property type="match status" value="1"/>
</dbReference>
<dbReference type="SUPFAM" id="SSF88723">
    <property type="entry name" value="PIN domain-like"/>
    <property type="match status" value="1"/>
</dbReference>
<dbReference type="Proteomes" id="UP000588083">
    <property type="component" value="Unassembled WGS sequence"/>
</dbReference>
<organism evidence="6 13">
    <name type="scientific">Candidatus Hakubella thermalkaliphila</name>
    <dbReference type="NCBI Taxonomy" id="2754717"/>
    <lineage>
        <taxon>Bacteria</taxon>
        <taxon>Bacillati</taxon>
        <taxon>Actinomycetota</taxon>
        <taxon>Actinomycetota incertae sedis</taxon>
        <taxon>Candidatus Hakubellales</taxon>
        <taxon>Candidatus Hakubellaceae</taxon>
        <taxon>Candidatus Hakubella</taxon>
    </lineage>
</organism>
<evidence type="ECO:0000313" key="9">
    <source>
        <dbReference type="EMBL" id="GFP34222.1"/>
    </source>
</evidence>
<evidence type="ECO:0000259" key="5">
    <source>
        <dbReference type="Pfam" id="PF13470"/>
    </source>
</evidence>
<name>A0A6V8NKN1_9ACTN</name>
<protein>
    <recommendedName>
        <fullName evidence="5">PIN domain-containing protein</fullName>
    </recommendedName>
</protein>
<dbReference type="InterPro" id="IPR002850">
    <property type="entry name" value="PIN_toxin-like"/>
</dbReference>
<evidence type="ECO:0000313" key="10">
    <source>
        <dbReference type="EMBL" id="GFP40418.1"/>
    </source>
</evidence>
<evidence type="ECO:0000313" key="11">
    <source>
        <dbReference type="Proteomes" id="UP000568877"/>
    </source>
</evidence>
<evidence type="ECO:0000256" key="4">
    <source>
        <dbReference type="ARBA" id="ARBA00022842"/>
    </source>
</evidence>
<evidence type="ECO:0000313" key="13">
    <source>
        <dbReference type="Proteomes" id="UP000574717"/>
    </source>
</evidence>
<evidence type="ECO:0000313" key="12">
    <source>
        <dbReference type="Proteomes" id="UP000569018"/>
    </source>
</evidence>
<evidence type="ECO:0000256" key="1">
    <source>
        <dbReference type="ARBA" id="ARBA00022722"/>
    </source>
</evidence>
<evidence type="ECO:0000313" key="6">
    <source>
        <dbReference type="EMBL" id="GFP19076.1"/>
    </source>
</evidence>
<sequence length="190" mass="21894">MPSWRGSRNKSIKSIMEDKKKLRVFLDANILIRGITLPRFPYEVLRHAAQGHFVPVFSPTVLDSARQYISELFPDHKETLEVLLSLLEYELVSDPSIQEIEAHSNLVRDAKDIPVALAAIQAKVDYLVSTDTDLTDVNETTSELRQLVTPLRVGSFLREVMRWSSEDLEVIKHRRWSDLEHPFWGKRSAK</sequence>
<dbReference type="Pfam" id="PF13470">
    <property type="entry name" value="PIN_3"/>
    <property type="match status" value="1"/>
</dbReference>
<evidence type="ECO:0000256" key="3">
    <source>
        <dbReference type="ARBA" id="ARBA00022801"/>
    </source>
</evidence>
<dbReference type="InterPro" id="IPR029060">
    <property type="entry name" value="PIN-like_dom_sf"/>
</dbReference>
<keyword evidence="2" id="KW-0479">Metal-binding</keyword>
<dbReference type="EMBL" id="BLRU01000034">
    <property type="protein sequence ID" value="GFP19076.1"/>
    <property type="molecule type" value="Genomic_DNA"/>
</dbReference>
<dbReference type="GO" id="GO:0004518">
    <property type="term" value="F:nuclease activity"/>
    <property type="evidence" value="ECO:0007669"/>
    <property type="project" value="UniProtKB-KW"/>
</dbReference>
<evidence type="ECO:0000313" key="8">
    <source>
        <dbReference type="EMBL" id="GFP31764.1"/>
    </source>
</evidence>
<dbReference type="EMBL" id="BLRZ01000015">
    <property type="protein sequence ID" value="GFP29575.1"/>
    <property type="molecule type" value="Genomic_DNA"/>
</dbReference>
<dbReference type="Proteomes" id="UP000574717">
    <property type="component" value="Unassembled WGS sequence"/>
</dbReference>
<dbReference type="AlphaFoldDB" id="A0A6V8NKN1"/>
<gene>
    <name evidence="6" type="ORF">HKBW3S03_00580</name>
    <name evidence="7" type="ORF">HKBW3S34_00495</name>
    <name evidence="8" type="ORF">HKBW3S42_00071</name>
    <name evidence="9" type="ORF">HKBW3S43_00013</name>
    <name evidence="10" type="ORF">HKBW3S47_02114</name>
</gene>
<dbReference type="Proteomes" id="UP000569018">
    <property type="component" value="Unassembled WGS sequence"/>
</dbReference>
<dbReference type="EMBL" id="BLSB01000001">
    <property type="protein sequence ID" value="GFP34222.1"/>
    <property type="molecule type" value="Genomic_DNA"/>
</dbReference>
<evidence type="ECO:0000256" key="2">
    <source>
        <dbReference type="ARBA" id="ARBA00022723"/>
    </source>
</evidence>
<evidence type="ECO:0000313" key="14">
    <source>
        <dbReference type="Proteomes" id="UP000576480"/>
    </source>
</evidence>
<dbReference type="EMBL" id="BLSA01000004">
    <property type="protein sequence ID" value="GFP31764.1"/>
    <property type="molecule type" value="Genomic_DNA"/>
</dbReference>
<accession>A0A6V8NKN1</accession>
<comment type="caution">
    <text evidence="6">The sequence shown here is derived from an EMBL/GenBank/DDBJ whole genome shotgun (WGS) entry which is preliminary data.</text>
</comment>
<dbReference type="Proteomes" id="UP000568877">
    <property type="component" value="Unassembled WGS sequence"/>
</dbReference>
<dbReference type="Proteomes" id="UP000576480">
    <property type="component" value="Unassembled WGS sequence"/>
</dbReference>
<feature type="domain" description="PIN" evidence="5">
    <location>
        <begin position="23"/>
        <end position="132"/>
    </location>
</feature>